<feature type="transmembrane region" description="Helical" evidence="1">
    <location>
        <begin position="52"/>
        <end position="73"/>
    </location>
</feature>
<name>A0ABM5Z299_9BURK</name>
<dbReference type="Pfam" id="PF14110">
    <property type="entry name" value="DUF4282"/>
    <property type="match status" value="1"/>
</dbReference>
<evidence type="ECO:0008006" key="4">
    <source>
        <dbReference type="Google" id="ProtNLM"/>
    </source>
</evidence>
<proteinExistence type="predicted"/>
<gene>
    <name evidence="2" type="ORF">CPter291_0927</name>
</gene>
<keyword evidence="1" id="KW-1133">Transmembrane helix</keyword>
<keyword evidence="1" id="KW-0472">Membrane</keyword>
<sequence length="112" mass="12520">MTNKNDRLSRLFYFLGFERLIAPVLIKLIYWIGMVVILITGATSFVSSSSDGIGRMLLALLATLLSLLIWRLLSELGILAFNIYERLVEIRDLMARQAPAPAAIRPALPESD</sequence>
<dbReference type="Proteomes" id="UP000074914">
    <property type="component" value="Chromosome"/>
</dbReference>
<evidence type="ECO:0000313" key="2">
    <source>
        <dbReference type="EMBL" id="AMP13206.1"/>
    </source>
</evidence>
<keyword evidence="3" id="KW-1185">Reference proteome</keyword>
<dbReference type="RefSeq" id="WP_062112235.1">
    <property type="nucleotide sequence ID" value="NZ_CP013236.1"/>
</dbReference>
<keyword evidence="1" id="KW-0812">Transmembrane</keyword>
<dbReference type="EMBL" id="CP013236">
    <property type="protein sequence ID" value="AMP13206.1"/>
    <property type="molecule type" value="Genomic_DNA"/>
</dbReference>
<accession>A0ABM5Z299</accession>
<dbReference type="InterPro" id="IPR025557">
    <property type="entry name" value="DUF4282"/>
</dbReference>
<organism evidence="2 3">
    <name type="scientific">Collimonas pratensis</name>
    <dbReference type="NCBI Taxonomy" id="279113"/>
    <lineage>
        <taxon>Bacteria</taxon>
        <taxon>Pseudomonadati</taxon>
        <taxon>Pseudomonadota</taxon>
        <taxon>Betaproteobacteria</taxon>
        <taxon>Burkholderiales</taxon>
        <taxon>Oxalobacteraceae</taxon>
        <taxon>Collimonas</taxon>
    </lineage>
</organism>
<evidence type="ECO:0000313" key="3">
    <source>
        <dbReference type="Proteomes" id="UP000074914"/>
    </source>
</evidence>
<reference evidence="2 3" key="1">
    <citation type="submission" date="2015-11" db="EMBL/GenBank/DDBJ databases">
        <title>Exploring the genomic traits of fungus-feeding bacterial genus Collimonas.</title>
        <authorList>
            <person name="Song C."/>
            <person name="Schmidt R."/>
            <person name="de Jager V."/>
            <person name="Krzyzanowska D."/>
            <person name="Jongedijk E."/>
            <person name="Cankar K."/>
            <person name="Beekwilder J."/>
            <person name="van Veen A."/>
            <person name="de Boer W."/>
            <person name="van Veen J.A."/>
            <person name="Garbeva P."/>
        </authorList>
    </citation>
    <scope>NUCLEOTIDE SEQUENCE [LARGE SCALE GENOMIC DNA]</scope>
    <source>
        <strain evidence="2 3">Ter291</strain>
    </source>
</reference>
<feature type="transmembrane region" description="Helical" evidence="1">
    <location>
        <begin position="20"/>
        <end position="46"/>
    </location>
</feature>
<evidence type="ECO:0000256" key="1">
    <source>
        <dbReference type="SAM" id="Phobius"/>
    </source>
</evidence>
<protein>
    <recommendedName>
        <fullName evidence="4">DUF4282 domain-containing protein</fullName>
    </recommendedName>
</protein>